<evidence type="ECO:0000313" key="1">
    <source>
        <dbReference type="EMBL" id="MBC1492740.1"/>
    </source>
</evidence>
<protein>
    <submittedName>
        <fullName evidence="1">Uncharacterized protein</fullName>
    </submittedName>
</protein>
<evidence type="ECO:0000313" key="2">
    <source>
        <dbReference type="Proteomes" id="UP000533953"/>
    </source>
</evidence>
<dbReference type="RefSeq" id="WP_185364102.1">
    <property type="nucleotide sequence ID" value="NZ_JAAROK010000012.1"/>
</dbReference>
<proteinExistence type="predicted"/>
<sequence length="106" mass="12357">MEFFKVEDQKILHRQEVLIVASPSRETAMGYFAYDIGLDVRDKSVVKEVQGTQKIDFPIMEIPEKMRKQFTCYPRKIANGQTYVRLTLDQAHALYKNKTPYVIAPM</sequence>
<accession>A0A7X1CCS6</accession>
<dbReference type="EMBL" id="JAASTX010000018">
    <property type="protein sequence ID" value="MBC1492740.1"/>
    <property type="molecule type" value="Genomic_DNA"/>
</dbReference>
<organism evidence="1 2">
    <name type="scientific">Listeria booriae</name>
    <dbReference type="NCBI Taxonomy" id="1552123"/>
    <lineage>
        <taxon>Bacteria</taxon>
        <taxon>Bacillati</taxon>
        <taxon>Bacillota</taxon>
        <taxon>Bacilli</taxon>
        <taxon>Bacillales</taxon>
        <taxon>Listeriaceae</taxon>
        <taxon>Listeria</taxon>
    </lineage>
</organism>
<reference evidence="1 2" key="1">
    <citation type="submission" date="2020-03" db="EMBL/GenBank/DDBJ databases">
        <title>Soil Listeria distribution.</title>
        <authorList>
            <person name="Liao J."/>
            <person name="Wiedmann M."/>
        </authorList>
    </citation>
    <scope>NUCLEOTIDE SEQUENCE [LARGE SCALE GENOMIC DNA]</scope>
    <source>
        <strain evidence="1 2">FSL L7-1547</strain>
    </source>
</reference>
<dbReference type="AlphaFoldDB" id="A0A7X1CCS6"/>
<name>A0A7X1CCS6_9LIST</name>
<gene>
    <name evidence="1" type="ORF">HCI99_13020</name>
</gene>
<dbReference type="Proteomes" id="UP000533953">
    <property type="component" value="Unassembled WGS sequence"/>
</dbReference>
<comment type="caution">
    <text evidence="1">The sequence shown here is derived from an EMBL/GenBank/DDBJ whole genome shotgun (WGS) entry which is preliminary data.</text>
</comment>